<evidence type="ECO:0000313" key="2">
    <source>
        <dbReference type="Proteomes" id="UP000528824"/>
    </source>
</evidence>
<dbReference type="AlphaFoldDB" id="A0A7W8UML0"/>
<proteinExistence type="predicted"/>
<comment type="caution">
    <text evidence="1">The sequence shown here is derived from an EMBL/GenBank/DDBJ whole genome shotgun (WGS) entry which is preliminary data.</text>
</comment>
<gene>
    <name evidence="1" type="ORF">GGI59_002433</name>
</gene>
<protein>
    <submittedName>
        <fullName evidence="1">Uncharacterized protein</fullName>
    </submittedName>
</protein>
<dbReference type="EMBL" id="JACHBC010000004">
    <property type="protein sequence ID" value="MBB5560771.1"/>
    <property type="molecule type" value="Genomic_DNA"/>
</dbReference>
<sequence>MIRITLIVTDVRVQRLQHISGTDAIAEDAEITGELTMTGTMVKVVSGTYFSPVVWYHRLWNEINGAGVGMQPLDRRLHVYRPSPEHRRHVEGGLMTFVKAHERRPPAKSAEYIAAHMVLITRTEQCIAFARRHGVELVDVDDES</sequence>
<accession>A0A7W8UML0</accession>
<organism evidence="1 2">
    <name type="scientific">Rhizobium lentis</name>
    <dbReference type="NCBI Taxonomy" id="1138194"/>
    <lineage>
        <taxon>Bacteria</taxon>
        <taxon>Pseudomonadati</taxon>
        <taxon>Pseudomonadota</taxon>
        <taxon>Alphaproteobacteria</taxon>
        <taxon>Hyphomicrobiales</taxon>
        <taxon>Rhizobiaceae</taxon>
        <taxon>Rhizobium/Agrobacterium group</taxon>
        <taxon>Rhizobium</taxon>
    </lineage>
</organism>
<dbReference type="RefSeq" id="WP_183915861.1">
    <property type="nucleotide sequence ID" value="NZ_JACHBB010000004.1"/>
</dbReference>
<reference evidence="1 2" key="1">
    <citation type="submission" date="2020-08" db="EMBL/GenBank/DDBJ databases">
        <title>Genomic Encyclopedia of Type Strains, Phase IV (KMG-V): Genome sequencing to study the core and pangenomes of soil and plant-associated prokaryotes.</title>
        <authorList>
            <person name="Whitman W."/>
        </authorList>
    </citation>
    <scope>NUCLEOTIDE SEQUENCE [LARGE SCALE GENOMIC DNA]</scope>
    <source>
        <strain evidence="1 2">SEMIA 4034</strain>
    </source>
</reference>
<evidence type="ECO:0000313" key="1">
    <source>
        <dbReference type="EMBL" id="MBB5560771.1"/>
    </source>
</evidence>
<dbReference type="Proteomes" id="UP000528824">
    <property type="component" value="Unassembled WGS sequence"/>
</dbReference>
<name>A0A7W8UML0_9HYPH</name>
<keyword evidence="2" id="KW-1185">Reference proteome</keyword>